<gene>
    <name evidence="1" type="ORF">A2527_00840</name>
</gene>
<evidence type="ECO:0000313" key="2">
    <source>
        <dbReference type="Proteomes" id="UP000178449"/>
    </source>
</evidence>
<sequence length="570" mass="59196">MGKFVQHLKIKPYLALKCFFNKTLGQNLVWKHSMKPIFLYLAIGLLGLSLTGCKSTDSNTTNTVTITGHVGAAGVSGATVSGAGASAVTDAEGNYSLAIPETALSSSLLFSTTGGSYTDEVSGQQVFLGSTQGFSAMVPANALSATATEVNLNAGTTLNYLGAVTMVQYHAAHGHTHTLDDTFEDLATYYATAFGYTPDHTVKAVSAAATPASTDSEAQKLEGLREAAFSQLAKDVLGDSRLKISLLSAIADDLADGSLDGKGNGSTLSVANQTLPTSIQNRWETALLTYMASSANLSALTPAQIGGLPFGKTATSSNYLVTYTPGTMAAMQGLTTFDLAVTDLSGNAVSGASIGLTLLMNMASMSHSTPQEGCSLKSGSTNIFTCRVYYLMAGGAGMGYWKLTAKVSKSGASDESVVFYPAVGMAMTDTTRATLRSTVLYSAASTKRYYYLFKDSVTTDKVSLFLVTQESMMSFPALKTGTTYNSGGAYALTPSSITVEYSKDKTTWSAMASASNDGHYSATGMGLTSGTAATLYVRVLLDGDGSVYATSDGTTTGTAYATLTLTPSSM</sequence>
<comment type="caution">
    <text evidence="1">The sequence shown here is derived from an EMBL/GenBank/DDBJ whole genome shotgun (WGS) entry which is preliminary data.</text>
</comment>
<accession>A0A1F6GFC3</accession>
<dbReference type="EMBL" id="MFNE01000009">
    <property type="protein sequence ID" value="OGG96823.1"/>
    <property type="molecule type" value="Genomic_DNA"/>
</dbReference>
<reference evidence="1 2" key="1">
    <citation type="journal article" date="2016" name="Nat. Commun.">
        <title>Thousands of microbial genomes shed light on interconnected biogeochemical processes in an aquifer system.</title>
        <authorList>
            <person name="Anantharaman K."/>
            <person name="Brown C.T."/>
            <person name="Hug L.A."/>
            <person name="Sharon I."/>
            <person name="Castelle C.J."/>
            <person name="Probst A.J."/>
            <person name="Thomas B.C."/>
            <person name="Singh A."/>
            <person name="Wilkins M.J."/>
            <person name="Karaoz U."/>
            <person name="Brodie E.L."/>
            <person name="Williams K.H."/>
            <person name="Hubbard S.S."/>
            <person name="Banfield J.F."/>
        </authorList>
    </citation>
    <scope>NUCLEOTIDE SEQUENCE [LARGE SCALE GENOMIC DNA]</scope>
</reference>
<evidence type="ECO:0000313" key="1">
    <source>
        <dbReference type="EMBL" id="OGG96823.1"/>
    </source>
</evidence>
<name>A0A1F6GFC3_9PROT</name>
<protein>
    <submittedName>
        <fullName evidence="1">Uncharacterized protein</fullName>
    </submittedName>
</protein>
<proteinExistence type="predicted"/>
<organism evidence="1 2">
    <name type="scientific">Candidatus Lambdaproteobacteria bacterium RIFOXYD2_FULL_50_16</name>
    <dbReference type="NCBI Taxonomy" id="1817772"/>
    <lineage>
        <taxon>Bacteria</taxon>
        <taxon>Pseudomonadati</taxon>
        <taxon>Pseudomonadota</taxon>
        <taxon>Candidatus Lambdaproteobacteria</taxon>
    </lineage>
</organism>
<dbReference type="AlphaFoldDB" id="A0A1F6GFC3"/>
<dbReference type="Proteomes" id="UP000178449">
    <property type="component" value="Unassembled WGS sequence"/>
</dbReference>